<name>A0A7W9CUA9_9HYPH</name>
<dbReference type="SUPFAM" id="SSF46785">
    <property type="entry name" value="Winged helix' DNA-binding domain"/>
    <property type="match status" value="1"/>
</dbReference>
<dbReference type="PANTHER" id="PTHR30432">
    <property type="entry name" value="TRANSCRIPTIONAL REGULATOR MODE"/>
    <property type="match status" value="1"/>
</dbReference>
<dbReference type="Proteomes" id="UP000523821">
    <property type="component" value="Unassembled WGS sequence"/>
</dbReference>
<dbReference type="InterPro" id="IPR036390">
    <property type="entry name" value="WH_DNA-bd_sf"/>
</dbReference>
<dbReference type="RefSeq" id="WP_246429629.1">
    <property type="nucleotide sequence ID" value="NZ_JACHOO010000002.1"/>
</dbReference>
<gene>
    <name evidence="3" type="ORF">GGQ63_001084</name>
</gene>
<protein>
    <submittedName>
        <fullName evidence="3">Molybdate transport system regulatory protein</fullName>
    </submittedName>
</protein>
<dbReference type="PANTHER" id="PTHR30432:SF1">
    <property type="entry name" value="DNA-BINDING TRANSCRIPTIONAL DUAL REGULATOR MODE"/>
    <property type="match status" value="1"/>
</dbReference>
<feature type="region of interest" description="Disordered" evidence="1">
    <location>
        <begin position="1"/>
        <end position="23"/>
    </location>
</feature>
<dbReference type="Gene3D" id="1.10.10.10">
    <property type="entry name" value="Winged helix-like DNA-binding domain superfamily/Winged helix DNA-binding domain"/>
    <property type="match status" value="1"/>
</dbReference>
<evidence type="ECO:0000256" key="1">
    <source>
        <dbReference type="SAM" id="MobiDB-lite"/>
    </source>
</evidence>
<evidence type="ECO:0000313" key="4">
    <source>
        <dbReference type="Proteomes" id="UP000523821"/>
    </source>
</evidence>
<dbReference type="Pfam" id="PF00126">
    <property type="entry name" value="HTH_1"/>
    <property type="match status" value="1"/>
</dbReference>
<dbReference type="EMBL" id="JACHOO010000002">
    <property type="protein sequence ID" value="MBB5752032.1"/>
    <property type="molecule type" value="Genomic_DNA"/>
</dbReference>
<dbReference type="InterPro" id="IPR051815">
    <property type="entry name" value="Molybdate_resp_trans_reg"/>
</dbReference>
<accession>A0A7W9CUA9</accession>
<dbReference type="AlphaFoldDB" id="A0A7W9CUA9"/>
<feature type="compositionally biased region" description="Basic residues" evidence="1">
    <location>
        <begin position="1"/>
        <end position="15"/>
    </location>
</feature>
<dbReference type="InterPro" id="IPR036388">
    <property type="entry name" value="WH-like_DNA-bd_sf"/>
</dbReference>
<comment type="caution">
    <text evidence="3">The sequence shown here is derived from an EMBL/GenBank/DDBJ whole genome shotgun (WGS) entry which is preliminary data.</text>
</comment>
<evidence type="ECO:0000313" key="3">
    <source>
        <dbReference type="EMBL" id="MBB5752032.1"/>
    </source>
</evidence>
<evidence type="ECO:0000259" key="2">
    <source>
        <dbReference type="Pfam" id="PF00126"/>
    </source>
</evidence>
<feature type="domain" description="HTH lysR-type" evidence="2">
    <location>
        <begin position="50"/>
        <end position="108"/>
    </location>
</feature>
<reference evidence="3 4" key="1">
    <citation type="submission" date="2020-08" db="EMBL/GenBank/DDBJ databases">
        <title>Genomic Encyclopedia of Type Strains, Phase IV (KMG-IV): sequencing the most valuable type-strain genomes for metagenomic binning, comparative biology and taxonomic classification.</title>
        <authorList>
            <person name="Goeker M."/>
        </authorList>
    </citation>
    <scope>NUCLEOTIDE SEQUENCE [LARGE SCALE GENOMIC DNA]</scope>
    <source>
        <strain evidence="3 4">DSM 16268</strain>
    </source>
</reference>
<proteinExistence type="predicted"/>
<dbReference type="InterPro" id="IPR000847">
    <property type="entry name" value="LysR_HTH_N"/>
</dbReference>
<organism evidence="3 4">
    <name type="scientific">Prosthecomicrobium pneumaticum</name>
    <dbReference type="NCBI Taxonomy" id="81895"/>
    <lineage>
        <taxon>Bacteria</taxon>
        <taxon>Pseudomonadati</taxon>
        <taxon>Pseudomonadota</taxon>
        <taxon>Alphaproteobacteria</taxon>
        <taxon>Hyphomicrobiales</taxon>
        <taxon>Kaistiaceae</taxon>
        <taxon>Prosthecomicrobium</taxon>
    </lineage>
</organism>
<sequence>MRSRRSPRATAKARRRDPGTMRFSNQTEGLRFRVVLKPGFALGPGKADLMAAVAQTGSLAAAGERLEMSAKRVWTLVREMNAAFREPLIETSKGGAGGGGTARLTPLGAEVLARYRTMERDAAAAIASGVADLRGFLAPD</sequence>
<dbReference type="GO" id="GO:0003700">
    <property type="term" value="F:DNA-binding transcription factor activity"/>
    <property type="evidence" value="ECO:0007669"/>
    <property type="project" value="InterPro"/>
</dbReference>
<keyword evidence="4" id="KW-1185">Reference proteome</keyword>